<evidence type="ECO:0000256" key="1">
    <source>
        <dbReference type="ARBA" id="ARBA00004141"/>
    </source>
</evidence>
<evidence type="ECO:0000256" key="5">
    <source>
        <dbReference type="ARBA" id="ARBA00023065"/>
    </source>
</evidence>
<feature type="transmembrane region" description="Helical" evidence="12">
    <location>
        <begin position="255"/>
        <end position="275"/>
    </location>
</feature>
<dbReference type="Gene3D" id="3.30.70.1450">
    <property type="entry name" value="Regulator of K+ conductance, C-terminal domain"/>
    <property type="match status" value="1"/>
</dbReference>
<feature type="transmembrane region" description="Helical" evidence="12">
    <location>
        <begin position="219"/>
        <end position="243"/>
    </location>
</feature>
<gene>
    <name evidence="15" type="ORF">B8W69_15125</name>
</gene>
<dbReference type="GO" id="GO:0005254">
    <property type="term" value="F:chloride channel activity"/>
    <property type="evidence" value="ECO:0007669"/>
    <property type="project" value="UniProtKB-KW"/>
</dbReference>
<dbReference type="Pfam" id="PF02080">
    <property type="entry name" value="TrkA_C"/>
    <property type="match status" value="1"/>
</dbReference>
<feature type="transmembrane region" description="Helical" evidence="12">
    <location>
        <begin position="425"/>
        <end position="446"/>
    </location>
</feature>
<accession>A0A1X2KZ51</accession>
<protein>
    <submittedName>
        <fullName evidence="15">Chloride channel protein</fullName>
    </submittedName>
</protein>
<evidence type="ECO:0000256" key="7">
    <source>
        <dbReference type="ARBA" id="ARBA00023173"/>
    </source>
</evidence>
<dbReference type="AlphaFoldDB" id="A0A1X2KZ51"/>
<evidence type="ECO:0000313" key="16">
    <source>
        <dbReference type="Proteomes" id="UP000242320"/>
    </source>
</evidence>
<evidence type="ECO:0000256" key="11">
    <source>
        <dbReference type="SAM" id="MobiDB-lite"/>
    </source>
</evidence>
<feature type="domain" description="RCK C-terminal" evidence="13">
    <location>
        <begin position="587"/>
        <end position="668"/>
    </location>
</feature>
<keyword evidence="4 12" id="KW-1133">Transmembrane helix</keyword>
<evidence type="ECO:0000313" key="15">
    <source>
        <dbReference type="EMBL" id="OSC27008.1"/>
    </source>
</evidence>
<reference evidence="15 16" key="1">
    <citation type="submission" date="2017-04" db="EMBL/GenBank/DDBJ databases">
        <title>The new phylogeny of genus Mycobacterium.</title>
        <authorList>
            <person name="Tortoli E."/>
            <person name="Trovato A."/>
            <person name="Cirillo D.M."/>
        </authorList>
    </citation>
    <scope>NUCLEOTIDE SEQUENCE [LARGE SCALE GENOMIC DNA]</scope>
    <source>
        <strain evidence="15 16">DSM 45247</strain>
    </source>
</reference>
<evidence type="ECO:0000259" key="14">
    <source>
        <dbReference type="PROSITE" id="PS51371"/>
    </source>
</evidence>
<keyword evidence="16" id="KW-1185">Reference proteome</keyword>
<dbReference type="InterPro" id="IPR000644">
    <property type="entry name" value="CBS_dom"/>
</dbReference>
<dbReference type="Gene3D" id="1.10.3080.10">
    <property type="entry name" value="Clc chloride channel"/>
    <property type="match status" value="1"/>
</dbReference>
<sequence length="669" mass="70669">MGQKRSAGNSVRQRLTVPTAVGQVASWTRANRFGLFCMAIVVGIGAGLGAAAFRYLVFGFTWLATGHEEFGQQGRVASDHLPWLGAGFYAVIPVIGGLLYGPLINRFAREAQGHGVPEVMIAVAENGGRIRPQVTVVKALASALCIGSGGSVGREGPIVQIGAALASGFGQWVRMPENRLRVLVACGAAGGISATFNAPITGVFFAVELILRELSVEAIFTIMLSAMVADVIARVFFGSAPFLSQLPEGIELDHIANYLLVALLAAIAGLLGIVFKNLLYKTEDVCDRLWGRRPAWARPAVGGIVLGLLLLAVPQLYGVGYPVMYAAFAGHYALWFLVVLAAGKMLACSLTIGIGGSGGVFAPSLFVGATSGMAFGLIAQHVIGTAVGHPALYAIVGMGAVFASAARAPLTALASTVEMTGDFTLTLPVMLAVAVGTTVSRGLSYGTVYTTKLLRRGIDIDRATPTHIFTDLTVAEAMHPFTAPLDLTHPVGDDTHDWTGLLGPVTRIREPQALFANDSLAQALRQLVLYGRDGLPVIDTDARHVQGWLTNQNVLQTVGAYVTDLEPGASRGRPGDEWTDQAAAHNEHDPRSELDGYCIVEHTLSPDSVAVGRKLNDLEWPPGHLPVSVVHNRRLIDAQPAVRLAAGDRINVLVPKNGSHSTEAAESRQ</sequence>
<keyword evidence="7" id="KW-0869">Chloride channel</keyword>
<evidence type="ECO:0000259" key="13">
    <source>
        <dbReference type="PROSITE" id="PS51202"/>
    </source>
</evidence>
<evidence type="ECO:0000256" key="3">
    <source>
        <dbReference type="ARBA" id="ARBA00022692"/>
    </source>
</evidence>
<feature type="domain" description="CBS" evidence="14">
    <location>
        <begin position="505"/>
        <end position="565"/>
    </location>
</feature>
<feature type="transmembrane region" description="Helical" evidence="12">
    <location>
        <begin position="391"/>
        <end position="413"/>
    </location>
</feature>
<dbReference type="SUPFAM" id="SSF54631">
    <property type="entry name" value="CBS-domain pair"/>
    <property type="match status" value="1"/>
</dbReference>
<keyword evidence="8" id="KW-0868">Chloride</keyword>
<feature type="transmembrane region" description="Helical" evidence="12">
    <location>
        <begin position="83"/>
        <end position="103"/>
    </location>
</feature>
<dbReference type="OrthoDB" id="9767361at2"/>
<evidence type="ECO:0000256" key="4">
    <source>
        <dbReference type="ARBA" id="ARBA00022989"/>
    </source>
</evidence>
<keyword evidence="2" id="KW-0813">Transport</keyword>
<dbReference type="GO" id="GO:0006813">
    <property type="term" value="P:potassium ion transport"/>
    <property type="evidence" value="ECO:0007669"/>
    <property type="project" value="InterPro"/>
</dbReference>
<dbReference type="PRINTS" id="PR00762">
    <property type="entry name" value="CLCHANNEL"/>
</dbReference>
<dbReference type="InterPro" id="IPR014743">
    <property type="entry name" value="Cl-channel_core"/>
</dbReference>
<dbReference type="GO" id="GO:0034707">
    <property type="term" value="C:chloride channel complex"/>
    <property type="evidence" value="ECO:0007669"/>
    <property type="project" value="UniProtKB-KW"/>
</dbReference>
<evidence type="ECO:0000256" key="2">
    <source>
        <dbReference type="ARBA" id="ARBA00022448"/>
    </source>
</evidence>
<dbReference type="InterPro" id="IPR046342">
    <property type="entry name" value="CBS_dom_sf"/>
</dbReference>
<dbReference type="PANTHER" id="PTHR43427:SF6">
    <property type="entry name" value="CHLORIDE CHANNEL PROTEIN CLC-E"/>
    <property type="match status" value="1"/>
</dbReference>
<dbReference type="PANTHER" id="PTHR43427">
    <property type="entry name" value="CHLORIDE CHANNEL PROTEIN CLC-E"/>
    <property type="match status" value="1"/>
</dbReference>
<dbReference type="InterPro" id="IPR036721">
    <property type="entry name" value="RCK_C_sf"/>
</dbReference>
<dbReference type="PROSITE" id="PS51371">
    <property type="entry name" value="CBS"/>
    <property type="match status" value="1"/>
</dbReference>
<dbReference type="Proteomes" id="UP000242320">
    <property type="component" value="Unassembled WGS sequence"/>
</dbReference>
<feature type="transmembrane region" description="Helical" evidence="12">
    <location>
        <begin position="33"/>
        <end position="63"/>
    </location>
</feature>
<keyword evidence="6 12" id="KW-0472">Membrane</keyword>
<dbReference type="Pfam" id="PF00654">
    <property type="entry name" value="Voltage_CLC"/>
    <property type="match status" value="1"/>
</dbReference>
<keyword evidence="9" id="KW-0407">Ion channel</keyword>
<dbReference type="InterPro" id="IPR006037">
    <property type="entry name" value="RCK_C"/>
</dbReference>
<dbReference type="PROSITE" id="PS51202">
    <property type="entry name" value="RCK_C"/>
    <property type="match status" value="1"/>
</dbReference>
<dbReference type="SUPFAM" id="SSF81340">
    <property type="entry name" value="Clc chloride channel"/>
    <property type="match status" value="1"/>
</dbReference>
<feature type="transmembrane region" description="Helical" evidence="12">
    <location>
        <begin position="360"/>
        <end position="379"/>
    </location>
</feature>
<feature type="transmembrane region" description="Helical" evidence="12">
    <location>
        <begin position="295"/>
        <end position="320"/>
    </location>
</feature>
<dbReference type="InterPro" id="IPR001807">
    <property type="entry name" value="ClC"/>
</dbReference>
<dbReference type="EMBL" id="NCXM01000014">
    <property type="protein sequence ID" value="OSC27008.1"/>
    <property type="molecule type" value="Genomic_DNA"/>
</dbReference>
<evidence type="ECO:0000256" key="10">
    <source>
        <dbReference type="PROSITE-ProRule" id="PRU00703"/>
    </source>
</evidence>
<evidence type="ECO:0000256" key="9">
    <source>
        <dbReference type="ARBA" id="ARBA00023303"/>
    </source>
</evidence>
<name>A0A1X2KZ51_9MYCO</name>
<keyword evidence="5" id="KW-0406">Ion transport</keyword>
<dbReference type="CDD" id="cd00400">
    <property type="entry name" value="Voltage_gated_ClC"/>
    <property type="match status" value="1"/>
</dbReference>
<evidence type="ECO:0000256" key="8">
    <source>
        <dbReference type="ARBA" id="ARBA00023214"/>
    </source>
</evidence>
<dbReference type="InterPro" id="IPR050368">
    <property type="entry name" value="ClC-type_chloride_channel"/>
</dbReference>
<comment type="caution">
    <text evidence="15">The sequence shown here is derived from an EMBL/GenBank/DDBJ whole genome shotgun (WGS) entry which is preliminary data.</text>
</comment>
<feature type="region of interest" description="Disordered" evidence="11">
    <location>
        <begin position="566"/>
        <end position="590"/>
    </location>
</feature>
<proteinExistence type="predicted"/>
<organism evidence="15 16">
    <name type="scientific">Mycolicibacterium vulneris</name>
    <dbReference type="NCBI Taxonomy" id="547163"/>
    <lineage>
        <taxon>Bacteria</taxon>
        <taxon>Bacillati</taxon>
        <taxon>Actinomycetota</taxon>
        <taxon>Actinomycetes</taxon>
        <taxon>Mycobacteriales</taxon>
        <taxon>Mycobacteriaceae</taxon>
        <taxon>Mycolicibacterium</taxon>
    </lineage>
</organism>
<comment type="subcellular location">
    <subcellularLocation>
        <location evidence="1">Membrane</location>
        <topology evidence="1">Multi-pass membrane protein</topology>
    </subcellularLocation>
</comment>
<feature type="transmembrane region" description="Helical" evidence="12">
    <location>
        <begin position="332"/>
        <end position="354"/>
    </location>
</feature>
<keyword evidence="3 12" id="KW-0812">Transmembrane</keyword>
<evidence type="ECO:0000256" key="6">
    <source>
        <dbReference type="ARBA" id="ARBA00023136"/>
    </source>
</evidence>
<dbReference type="SUPFAM" id="SSF116726">
    <property type="entry name" value="TrkA C-terminal domain-like"/>
    <property type="match status" value="1"/>
</dbReference>
<keyword evidence="10" id="KW-0129">CBS domain</keyword>
<dbReference type="GO" id="GO:0008324">
    <property type="term" value="F:monoatomic cation transmembrane transporter activity"/>
    <property type="evidence" value="ECO:0007669"/>
    <property type="project" value="InterPro"/>
</dbReference>
<feature type="transmembrane region" description="Helical" evidence="12">
    <location>
        <begin position="182"/>
        <end position="207"/>
    </location>
</feature>
<evidence type="ECO:0000256" key="12">
    <source>
        <dbReference type="SAM" id="Phobius"/>
    </source>
</evidence>